<dbReference type="PANTHER" id="PTHR10366">
    <property type="entry name" value="NAD DEPENDENT EPIMERASE/DEHYDRATASE"/>
    <property type="match status" value="1"/>
</dbReference>
<feature type="domain" description="3-beta hydroxysteroid dehydrogenase/isomerase" evidence="3">
    <location>
        <begin position="8"/>
        <end position="137"/>
    </location>
</feature>
<sequence length="393" mass="44779">MSENLVYLVTGGCGYIGEHIVKLLAIQEYVKEVRVFDMNESEEIMRCNTASTSVKFIKGDITNYEQLLKAVEGVHVVIHTAALLDIFDTVPFKKMKAINVGGTENVINACLAKDVPYIVYTSSIAAVGPNINSEPMIRISRIINGTLFPGIALPGLSCSRATEETVYTGEIELSYGKTKQLAEQLIRQANGKQTSHGKQLATCVIRPSNIYGEKTSNLLDAYLSAKAKNNVINYIEPENIDAQYAYVGNVAWMHVQAARHLYLKPELLGGEVYYVYDSTPMRQRYKLIYELFTQVDPSIQMGHRIPYWKMWLIINIYNIIQYIVRPFWNLKPFMTLPILNIIVTSFSYETDKAFRHFGYQPLFNWAECKKRTCEWLKNVVHDVPKQHGKHKET</sequence>
<dbReference type="GeneID" id="108707682"/>
<dbReference type="OrthoDB" id="10262413at2759"/>
<dbReference type="AlphaFoldDB" id="A0A8J1M7Z2"/>
<evidence type="ECO:0000313" key="4">
    <source>
        <dbReference type="Proteomes" id="UP000186698"/>
    </source>
</evidence>
<dbReference type="CTD" id="108707682"/>
<evidence type="ECO:0000259" key="3">
    <source>
        <dbReference type="Pfam" id="PF01073"/>
    </source>
</evidence>
<dbReference type="RefSeq" id="XP_041437763.1">
    <property type="nucleotide sequence ID" value="XM_041581829.1"/>
</dbReference>
<evidence type="ECO:0000256" key="1">
    <source>
        <dbReference type="ARBA" id="ARBA00023002"/>
    </source>
</evidence>
<dbReference type="GO" id="GO:0016616">
    <property type="term" value="F:oxidoreductase activity, acting on the CH-OH group of donors, NAD or NADP as acceptor"/>
    <property type="evidence" value="ECO:0000318"/>
    <property type="project" value="GO_Central"/>
</dbReference>
<evidence type="ECO:0000313" key="5">
    <source>
        <dbReference type="RefSeq" id="XP_041437763.1"/>
    </source>
</evidence>
<comment type="similarity">
    <text evidence="2">Belongs to the 3-beta-HSD family.</text>
</comment>
<dbReference type="InterPro" id="IPR002225">
    <property type="entry name" value="3Beta_OHSteriod_DH/Estase"/>
</dbReference>
<dbReference type="Pfam" id="PF01073">
    <property type="entry name" value="3Beta_HSD"/>
    <property type="match status" value="2"/>
</dbReference>
<organism evidence="4 5">
    <name type="scientific">Xenopus laevis</name>
    <name type="common">African clawed frog</name>
    <dbReference type="NCBI Taxonomy" id="8355"/>
    <lineage>
        <taxon>Eukaryota</taxon>
        <taxon>Metazoa</taxon>
        <taxon>Chordata</taxon>
        <taxon>Craniata</taxon>
        <taxon>Vertebrata</taxon>
        <taxon>Euteleostomi</taxon>
        <taxon>Amphibia</taxon>
        <taxon>Batrachia</taxon>
        <taxon>Anura</taxon>
        <taxon>Pipoidea</taxon>
        <taxon>Pipidae</taxon>
        <taxon>Xenopodinae</taxon>
        <taxon>Xenopus</taxon>
        <taxon>Xenopus</taxon>
    </lineage>
</organism>
<name>A0A8J1M7Z2_XENLA</name>
<dbReference type="InterPro" id="IPR050425">
    <property type="entry name" value="NAD(P)_dehydrat-like"/>
</dbReference>
<protein>
    <submittedName>
        <fullName evidence="5">3 beta-hydroxysteroid dehydrogenase type 7 isoform X1</fullName>
    </submittedName>
</protein>
<dbReference type="InterPro" id="IPR036291">
    <property type="entry name" value="NAD(P)-bd_dom_sf"/>
</dbReference>
<dbReference type="SUPFAM" id="SSF51735">
    <property type="entry name" value="NAD(P)-binding Rossmann-fold domains"/>
    <property type="match status" value="1"/>
</dbReference>
<keyword evidence="4" id="KW-1185">Reference proteome</keyword>
<feature type="domain" description="3-beta hydroxysteroid dehydrogenase/isomerase" evidence="3">
    <location>
        <begin position="159"/>
        <end position="296"/>
    </location>
</feature>
<keyword evidence="1 2" id="KW-0560">Oxidoreductase</keyword>
<dbReference type="PANTHER" id="PTHR10366:SF832">
    <property type="entry name" value="3-BETA HYDROXYSTEROID DEHYDROGENASE_ISOMERASE DOMAIN-CONTAINING PROTEIN"/>
    <property type="match status" value="1"/>
</dbReference>
<dbReference type="Proteomes" id="UP000186698">
    <property type="component" value="Chromosome 2L"/>
</dbReference>
<reference evidence="5" key="1">
    <citation type="submission" date="2025-08" db="UniProtKB">
        <authorList>
            <consortium name="RefSeq"/>
        </authorList>
    </citation>
    <scope>IDENTIFICATION</scope>
    <source>
        <strain evidence="5">J_2021</strain>
        <tissue evidence="5">Erythrocytes</tissue>
    </source>
</reference>
<gene>
    <name evidence="5" type="primary">XB986526.L</name>
</gene>
<evidence type="ECO:0000256" key="2">
    <source>
        <dbReference type="RuleBase" id="RU004475"/>
    </source>
</evidence>
<dbReference type="GO" id="GO:0006694">
    <property type="term" value="P:steroid biosynthetic process"/>
    <property type="evidence" value="ECO:0007669"/>
    <property type="project" value="InterPro"/>
</dbReference>
<proteinExistence type="inferred from homology"/>
<accession>A0A8J1M7Z2</accession>
<dbReference type="Gene3D" id="3.40.50.720">
    <property type="entry name" value="NAD(P)-binding Rossmann-like Domain"/>
    <property type="match status" value="1"/>
</dbReference>
<dbReference type="FunFam" id="3.40.50.720:FF:000495">
    <property type="entry name" value="3 hydroxysteroid dehydrogenase, putative"/>
    <property type="match status" value="1"/>
</dbReference>